<dbReference type="PIRSF" id="PIRSF018266">
    <property type="entry name" value="FecR"/>
    <property type="match status" value="1"/>
</dbReference>
<dbReference type="PANTHER" id="PTHR30273">
    <property type="entry name" value="PERIPLASMIC SIGNAL SENSOR AND SIGMA FACTOR ACTIVATOR FECR-RELATED"/>
    <property type="match status" value="1"/>
</dbReference>
<dbReference type="Pfam" id="PF04773">
    <property type="entry name" value="FecR"/>
    <property type="match status" value="1"/>
</dbReference>
<name>A0A4P7PF74_9PSED</name>
<organism evidence="3 4">
    <name type="scientific">Pseudomonas viciae</name>
    <dbReference type="NCBI Taxonomy" id="2505979"/>
    <lineage>
        <taxon>Bacteria</taxon>
        <taxon>Pseudomonadati</taxon>
        <taxon>Pseudomonadota</taxon>
        <taxon>Gammaproteobacteria</taxon>
        <taxon>Pseudomonadales</taxon>
        <taxon>Pseudomonadaceae</taxon>
        <taxon>Pseudomonas</taxon>
    </lineage>
</organism>
<dbReference type="RefSeq" id="WP_135844688.1">
    <property type="nucleotide sequence ID" value="NZ_CP035088.1"/>
</dbReference>
<proteinExistence type="predicted"/>
<dbReference type="Pfam" id="PF16220">
    <property type="entry name" value="DUF4880"/>
    <property type="match status" value="1"/>
</dbReference>
<dbReference type="InterPro" id="IPR006860">
    <property type="entry name" value="FecR"/>
</dbReference>
<dbReference type="OrthoDB" id="1099576at2"/>
<sequence length="319" mass="35063">MNLPAEELQAIRAAAQWYARLHSGITTDADRAGWNAWLTASPLHSQAWQRITAVAEQMASVPGALAAPILSERHNRSRRQVLRSALLLTSASGLGWLGWRSQATQNLLCDYRTAVGERREFQLADGSTVLLNTDTSVNVRFDGRQRLLELLWGEIIVTTAVDPLQRPFKVITGHVEVLALGTRFIVRGQARGGEVAVLEKAVEVSLPAIGSRMRVEAGQRLDFNDRSLGTLRGNDVSVGAWQKGSIIAIDRPLAALLDELSRYRNGVLRCDPAIADLKVSGVFPVDNTDLALAALESGFSLRVTRYSRFWVRVSSSDQR</sequence>
<evidence type="ECO:0000313" key="4">
    <source>
        <dbReference type="Proteomes" id="UP000296468"/>
    </source>
</evidence>
<feature type="domain" description="FecR N-terminal" evidence="2">
    <location>
        <begin position="12"/>
        <end position="53"/>
    </location>
</feature>
<accession>A0A4P7PF74</accession>
<feature type="domain" description="FecR protein" evidence="1">
    <location>
        <begin position="110"/>
        <end position="203"/>
    </location>
</feature>
<dbReference type="KEGG" id="pvk:EPZ47_10430"/>
<dbReference type="PANTHER" id="PTHR30273:SF2">
    <property type="entry name" value="PROTEIN FECR"/>
    <property type="match status" value="1"/>
</dbReference>
<evidence type="ECO:0000313" key="3">
    <source>
        <dbReference type="EMBL" id="QBZ89115.1"/>
    </source>
</evidence>
<evidence type="ECO:0000259" key="1">
    <source>
        <dbReference type="Pfam" id="PF04773"/>
    </source>
</evidence>
<dbReference type="InterPro" id="IPR012373">
    <property type="entry name" value="Ferrdict_sens_TM"/>
</dbReference>
<gene>
    <name evidence="3" type="primary">fecR</name>
    <name evidence="3" type="ORF">EPZ47_10430</name>
</gene>
<reference evidence="3 4" key="1">
    <citation type="journal article" date="2019" name="Front. Microbiol.">
        <title>In silico and Genetic Analyses of Cyclic Lipopeptide Synthetic Gene Clusters in Pseudomonas sp. 11K1.</title>
        <authorList>
            <person name="Zhao H."/>
            <person name="Liu Y.P."/>
            <person name="Zhang L.Q."/>
        </authorList>
    </citation>
    <scope>NUCLEOTIDE SEQUENCE [LARGE SCALE GENOMIC DNA]</scope>
    <source>
        <strain evidence="3 4">11K1</strain>
    </source>
</reference>
<dbReference type="Gene3D" id="2.60.120.1440">
    <property type="match status" value="1"/>
</dbReference>
<dbReference type="InterPro" id="IPR032623">
    <property type="entry name" value="FecR_N"/>
</dbReference>
<protein>
    <submittedName>
        <fullName evidence="3">Fec operon regulator FecR</fullName>
    </submittedName>
</protein>
<dbReference type="Proteomes" id="UP000296468">
    <property type="component" value="Chromosome"/>
</dbReference>
<dbReference type="EMBL" id="CP035088">
    <property type="protein sequence ID" value="QBZ89115.1"/>
    <property type="molecule type" value="Genomic_DNA"/>
</dbReference>
<evidence type="ECO:0000259" key="2">
    <source>
        <dbReference type="Pfam" id="PF16220"/>
    </source>
</evidence>
<dbReference type="AlphaFoldDB" id="A0A4P7PF74"/>
<dbReference type="GO" id="GO:0016989">
    <property type="term" value="F:sigma factor antagonist activity"/>
    <property type="evidence" value="ECO:0007669"/>
    <property type="project" value="TreeGrafter"/>
</dbReference>